<feature type="domain" description="EF-hand" evidence="4">
    <location>
        <begin position="145"/>
        <end position="180"/>
    </location>
</feature>
<dbReference type="SMART" id="SM00054">
    <property type="entry name" value="EFh"/>
    <property type="match status" value="2"/>
</dbReference>
<accession>A0A8T2IV97</accession>
<dbReference type="CDD" id="cd00213">
    <property type="entry name" value="S-100"/>
    <property type="match status" value="1"/>
</dbReference>
<dbReference type="Pfam" id="PF01023">
    <property type="entry name" value="S_100"/>
    <property type="match status" value="2"/>
</dbReference>
<comment type="similarity">
    <text evidence="1">Belongs to the S-100 family.</text>
</comment>
<dbReference type="EMBL" id="JAACNH010000007">
    <property type="protein sequence ID" value="KAG8435862.1"/>
    <property type="molecule type" value="Genomic_DNA"/>
</dbReference>
<gene>
    <name evidence="5" type="ORF">GDO86_007087</name>
</gene>
<dbReference type="AlphaFoldDB" id="A0A8T2IV97"/>
<evidence type="ECO:0000313" key="6">
    <source>
        <dbReference type="Proteomes" id="UP000812440"/>
    </source>
</evidence>
<evidence type="ECO:0000313" key="5">
    <source>
        <dbReference type="EMBL" id="KAG8435862.1"/>
    </source>
</evidence>
<protein>
    <recommendedName>
        <fullName evidence="4">EF-hand domain-containing protein</fullName>
    </recommendedName>
</protein>
<comment type="caution">
    <text evidence="5">The sequence shown here is derived from an EMBL/GenBank/DDBJ whole genome shotgun (WGS) entry which is preliminary data.</text>
</comment>
<dbReference type="SUPFAM" id="SSF47473">
    <property type="entry name" value="EF-hand"/>
    <property type="match status" value="2"/>
</dbReference>
<dbReference type="InterPro" id="IPR034325">
    <property type="entry name" value="S-100_dom"/>
</dbReference>
<name>A0A8T2IV97_9PIPI</name>
<proteinExistence type="inferred from homology"/>
<evidence type="ECO:0000256" key="3">
    <source>
        <dbReference type="ARBA" id="ARBA00022837"/>
    </source>
</evidence>
<dbReference type="InterPro" id="IPR011992">
    <property type="entry name" value="EF-hand-dom_pair"/>
</dbReference>
<dbReference type="PANTHER" id="PTHR11639">
    <property type="entry name" value="S100 CALCIUM-BINDING PROTEIN"/>
    <property type="match status" value="1"/>
</dbReference>
<dbReference type="Pfam" id="PF13833">
    <property type="entry name" value="EF-hand_8"/>
    <property type="match status" value="2"/>
</dbReference>
<dbReference type="SMART" id="SM01394">
    <property type="entry name" value="S_100"/>
    <property type="match status" value="2"/>
</dbReference>
<reference evidence="5" key="1">
    <citation type="thesis" date="2020" institute="ProQuest LLC" country="789 East Eisenhower Parkway, Ann Arbor, MI, USA">
        <title>Comparative Genomics and Chromosome Evolution.</title>
        <authorList>
            <person name="Mudd A.B."/>
        </authorList>
    </citation>
    <scope>NUCLEOTIDE SEQUENCE</scope>
    <source>
        <strain evidence="5">Female2</strain>
        <tissue evidence="5">Blood</tissue>
    </source>
</reference>
<keyword evidence="3" id="KW-0106">Calcium</keyword>
<dbReference type="PROSITE" id="PS50222">
    <property type="entry name" value="EF_HAND_2"/>
    <property type="match status" value="2"/>
</dbReference>
<dbReference type="GO" id="GO:0046914">
    <property type="term" value="F:transition metal ion binding"/>
    <property type="evidence" value="ECO:0007669"/>
    <property type="project" value="InterPro"/>
</dbReference>
<dbReference type="InterPro" id="IPR013787">
    <property type="entry name" value="S100_Ca-bd_sub"/>
</dbReference>
<dbReference type="OrthoDB" id="9903855at2759"/>
<dbReference type="PROSITE" id="PS00018">
    <property type="entry name" value="EF_HAND_1"/>
    <property type="match status" value="1"/>
</dbReference>
<evidence type="ECO:0000259" key="4">
    <source>
        <dbReference type="PROSITE" id="PS50222"/>
    </source>
</evidence>
<evidence type="ECO:0000256" key="2">
    <source>
        <dbReference type="ARBA" id="ARBA00022723"/>
    </source>
</evidence>
<dbReference type="GO" id="GO:0005509">
    <property type="term" value="F:calcium ion binding"/>
    <property type="evidence" value="ECO:0007669"/>
    <property type="project" value="InterPro"/>
</dbReference>
<dbReference type="GO" id="GO:0048306">
    <property type="term" value="F:calcium-dependent protein binding"/>
    <property type="evidence" value="ECO:0007669"/>
    <property type="project" value="TreeGrafter"/>
</dbReference>
<sequence length="193" mass="21949">MAAVESAVYSLLEVFHKHSANEGDELKLNRAELSTLLAHELPCCYRDDALMLLDLDGDGEVDFMEFIEFITDITTELQEMYLHNITHYRRVPKFGANTKSEKAIVTLIKVFYKYAGKGGDQLSLETGELRQLLRKEMPTLHPCLESNAQFKEMLRGLDSKEKGVVDFKEFMSLVANFAVAVQTTFADRDNEDD</sequence>
<dbReference type="InterPro" id="IPR002048">
    <property type="entry name" value="EF_hand_dom"/>
</dbReference>
<keyword evidence="2" id="KW-0479">Metal-binding</keyword>
<keyword evidence="6" id="KW-1185">Reference proteome</keyword>
<dbReference type="Proteomes" id="UP000812440">
    <property type="component" value="Chromosome 4"/>
</dbReference>
<organism evidence="5 6">
    <name type="scientific">Hymenochirus boettgeri</name>
    <name type="common">Congo dwarf clawed frog</name>
    <dbReference type="NCBI Taxonomy" id="247094"/>
    <lineage>
        <taxon>Eukaryota</taxon>
        <taxon>Metazoa</taxon>
        <taxon>Chordata</taxon>
        <taxon>Craniata</taxon>
        <taxon>Vertebrata</taxon>
        <taxon>Euteleostomi</taxon>
        <taxon>Amphibia</taxon>
        <taxon>Batrachia</taxon>
        <taxon>Anura</taxon>
        <taxon>Pipoidea</taxon>
        <taxon>Pipidae</taxon>
        <taxon>Pipinae</taxon>
        <taxon>Hymenochirus</taxon>
    </lineage>
</organism>
<dbReference type="Gene3D" id="1.10.238.10">
    <property type="entry name" value="EF-hand"/>
    <property type="match status" value="2"/>
</dbReference>
<dbReference type="PANTHER" id="PTHR11639:SF134">
    <property type="entry name" value="PROTEIN S100-A1-RELATED"/>
    <property type="match status" value="1"/>
</dbReference>
<dbReference type="InterPro" id="IPR018247">
    <property type="entry name" value="EF_Hand_1_Ca_BS"/>
</dbReference>
<evidence type="ECO:0000256" key="1">
    <source>
        <dbReference type="ARBA" id="ARBA00007323"/>
    </source>
</evidence>
<feature type="domain" description="EF-hand" evidence="4">
    <location>
        <begin position="47"/>
        <end position="76"/>
    </location>
</feature>